<evidence type="ECO:0000256" key="4">
    <source>
        <dbReference type="ARBA" id="ARBA00022692"/>
    </source>
</evidence>
<sequence length="81" mass="9529">MIKWTKIFVWTGAIGTGAYTLVNAVRETPEHFCNRLQLKTPEKLNDSRAERRKGREVLMRVIHDDDEIKKPIWRVRVANPK</sequence>
<keyword evidence="6" id="KW-1133">Transmembrane helix</keyword>
<dbReference type="Pfam" id="PF07960">
    <property type="entry name" value="CBP4"/>
    <property type="match status" value="1"/>
</dbReference>
<comment type="subcellular location">
    <subcellularLocation>
        <location evidence="1">Membrane</location>
        <topology evidence="1">Single-pass membrane protein</topology>
    </subcellularLocation>
    <subcellularLocation>
        <location evidence="2">Mitochondrion inner membrane</location>
    </subcellularLocation>
</comment>
<evidence type="ECO:0000256" key="2">
    <source>
        <dbReference type="ARBA" id="ARBA00004273"/>
    </source>
</evidence>
<keyword evidence="9" id="KW-0143">Chaperone</keyword>
<keyword evidence="5" id="KW-0999">Mitochondrion inner membrane</keyword>
<comment type="function">
    <text evidence="10">Essential for the assembly of ubiquinol-cytochrome c reductase. It has a direct effect on the correct occurrence of the Rieske protein, core 4, core 5 and apocytochrome b.</text>
</comment>
<evidence type="ECO:0000256" key="3">
    <source>
        <dbReference type="ARBA" id="ARBA00006780"/>
    </source>
</evidence>
<evidence type="ECO:0000256" key="1">
    <source>
        <dbReference type="ARBA" id="ARBA00004167"/>
    </source>
</evidence>
<dbReference type="EMBL" id="JASJQH010000013">
    <property type="protein sequence ID" value="KAK9768562.1"/>
    <property type="molecule type" value="Genomic_DNA"/>
</dbReference>
<protein>
    <submittedName>
        <fullName evidence="11">Uncharacterized protein</fullName>
    </submittedName>
</protein>
<proteinExistence type="inferred from homology"/>
<keyword evidence="12" id="KW-1185">Reference proteome</keyword>
<evidence type="ECO:0000313" key="12">
    <source>
        <dbReference type="Proteomes" id="UP001479436"/>
    </source>
</evidence>
<dbReference type="Proteomes" id="UP001479436">
    <property type="component" value="Unassembled WGS sequence"/>
</dbReference>
<evidence type="ECO:0000256" key="5">
    <source>
        <dbReference type="ARBA" id="ARBA00022792"/>
    </source>
</evidence>
<evidence type="ECO:0000256" key="9">
    <source>
        <dbReference type="ARBA" id="ARBA00023186"/>
    </source>
</evidence>
<comment type="caution">
    <text evidence="11">The sequence shown here is derived from an EMBL/GenBank/DDBJ whole genome shotgun (WGS) entry which is preliminary data.</text>
</comment>
<name>A0ABR2X4I7_9FUNG</name>
<gene>
    <name evidence="11" type="ORF">K7432_000705</name>
</gene>
<keyword evidence="4" id="KW-0812">Transmembrane</keyword>
<evidence type="ECO:0000256" key="7">
    <source>
        <dbReference type="ARBA" id="ARBA00023128"/>
    </source>
</evidence>
<reference evidence="11 12" key="1">
    <citation type="submission" date="2023-04" db="EMBL/GenBank/DDBJ databases">
        <title>Genome of Basidiobolus ranarum AG-B5.</title>
        <authorList>
            <person name="Stajich J.E."/>
            <person name="Carter-House D."/>
            <person name="Gryganskyi A."/>
        </authorList>
    </citation>
    <scope>NUCLEOTIDE SEQUENCE [LARGE SCALE GENOMIC DNA]</scope>
    <source>
        <strain evidence="11 12">AG-B5</strain>
    </source>
</reference>
<evidence type="ECO:0000256" key="6">
    <source>
        <dbReference type="ARBA" id="ARBA00022989"/>
    </source>
</evidence>
<accession>A0ABR2X4I7</accession>
<keyword evidence="8" id="KW-0472">Membrane</keyword>
<keyword evidence="7" id="KW-0496">Mitochondrion</keyword>
<evidence type="ECO:0000256" key="10">
    <source>
        <dbReference type="ARBA" id="ARBA00025413"/>
    </source>
</evidence>
<organism evidence="11 12">
    <name type="scientific">Basidiobolus ranarum</name>
    <dbReference type="NCBI Taxonomy" id="34480"/>
    <lineage>
        <taxon>Eukaryota</taxon>
        <taxon>Fungi</taxon>
        <taxon>Fungi incertae sedis</taxon>
        <taxon>Zoopagomycota</taxon>
        <taxon>Entomophthoromycotina</taxon>
        <taxon>Basidiobolomycetes</taxon>
        <taxon>Basidiobolales</taxon>
        <taxon>Basidiobolaceae</taxon>
        <taxon>Basidiobolus</taxon>
    </lineage>
</organism>
<comment type="similarity">
    <text evidence="3">Belongs to the CBP4 family.</text>
</comment>
<evidence type="ECO:0000256" key="8">
    <source>
        <dbReference type="ARBA" id="ARBA00023136"/>
    </source>
</evidence>
<evidence type="ECO:0000313" key="11">
    <source>
        <dbReference type="EMBL" id="KAK9768562.1"/>
    </source>
</evidence>
<dbReference type="InterPro" id="IPR012420">
    <property type="entry name" value="Cbp4"/>
</dbReference>